<reference evidence="1 2" key="1">
    <citation type="submission" date="2019-11" db="EMBL/GenBank/DDBJ databases">
        <title>Draft genome sequences of five Paenibacillus species of dairy origin.</title>
        <authorList>
            <person name="Olajide A.M."/>
            <person name="Chen S."/>
            <person name="Lapointe G."/>
        </authorList>
    </citation>
    <scope>NUCLEOTIDE SEQUENCE [LARGE SCALE GENOMIC DNA]</scope>
    <source>
        <strain evidence="1 2">3CT49</strain>
    </source>
</reference>
<dbReference type="OrthoDB" id="2666939at2"/>
<comment type="caution">
    <text evidence="1">The sequence shown here is derived from an EMBL/GenBank/DDBJ whole genome shotgun (WGS) entry which is preliminary data.</text>
</comment>
<organism evidence="1 2">
    <name type="scientific">Paenibacillus macerans</name>
    <name type="common">Bacillus macerans</name>
    <dbReference type="NCBI Taxonomy" id="44252"/>
    <lineage>
        <taxon>Bacteria</taxon>
        <taxon>Bacillati</taxon>
        <taxon>Bacillota</taxon>
        <taxon>Bacilli</taxon>
        <taxon>Bacillales</taxon>
        <taxon>Paenibacillaceae</taxon>
        <taxon>Paenibacillus</taxon>
    </lineage>
</organism>
<proteinExistence type="predicted"/>
<gene>
    <name evidence="1" type="ORF">GNQ08_05425</name>
</gene>
<sequence>MEKYPKWSQTQGTEFLEDIKKIIDDGSVKYEGLGTLNKTMTDPSHIYRGNGMTVVIKQNGEFHTLFESGT</sequence>
<dbReference type="AlphaFoldDB" id="A0A6N8ESV2"/>
<evidence type="ECO:0000313" key="1">
    <source>
        <dbReference type="EMBL" id="MUG21870.1"/>
    </source>
</evidence>
<accession>A0A6N8ESV2</accession>
<dbReference type="EMBL" id="WNZZ01000003">
    <property type="protein sequence ID" value="MUG21870.1"/>
    <property type="molecule type" value="Genomic_DNA"/>
</dbReference>
<evidence type="ECO:0000313" key="2">
    <source>
        <dbReference type="Proteomes" id="UP000442469"/>
    </source>
</evidence>
<dbReference type="RefSeq" id="WP_127463414.1">
    <property type="nucleotide sequence ID" value="NZ_JAKOBR010000004.1"/>
</dbReference>
<dbReference type="GeneID" id="77012379"/>
<protein>
    <submittedName>
        <fullName evidence="1">Uncharacterized protein</fullName>
    </submittedName>
</protein>
<dbReference type="Proteomes" id="UP000442469">
    <property type="component" value="Unassembled WGS sequence"/>
</dbReference>
<name>A0A6N8ESV2_PAEMA</name>